<accession>A0A0D0BNE6</accession>
<organism evidence="1 2">
    <name type="scientific">Suillus luteus UH-Slu-Lm8-n1</name>
    <dbReference type="NCBI Taxonomy" id="930992"/>
    <lineage>
        <taxon>Eukaryota</taxon>
        <taxon>Fungi</taxon>
        <taxon>Dikarya</taxon>
        <taxon>Basidiomycota</taxon>
        <taxon>Agaricomycotina</taxon>
        <taxon>Agaricomycetes</taxon>
        <taxon>Agaricomycetidae</taxon>
        <taxon>Boletales</taxon>
        <taxon>Suillineae</taxon>
        <taxon>Suillaceae</taxon>
        <taxon>Suillus</taxon>
    </lineage>
</organism>
<name>A0A0D0BNE6_9AGAM</name>
<protein>
    <submittedName>
        <fullName evidence="1">Uncharacterized protein</fullName>
    </submittedName>
</protein>
<dbReference type="InParanoid" id="A0A0D0BNE6"/>
<dbReference type="AlphaFoldDB" id="A0A0D0BNE6"/>
<reference evidence="1 2" key="1">
    <citation type="submission" date="2014-04" db="EMBL/GenBank/DDBJ databases">
        <authorList>
            <consortium name="DOE Joint Genome Institute"/>
            <person name="Kuo A."/>
            <person name="Ruytinx J."/>
            <person name="Rineau F."/>
            <person name="Colpaert J."/>
            <person name="Kohler A."/>
            <person name="Nagy L.G."/>
            <person name="Floudas D."/>
            <person name="Copeland A."/>
            <person name="Barry K.W."/>
            <person name="Cichocki N."/>
            <person name="Veneault-Fourrey C."/>
            <person name="LaButti K."/>
            <person name="Lindquist E.A."/>
            <person name="Lipzen A."/>
            <person name="Lundell T."/>
            <person name="Morin E."/>
            <person name="Murat C."/>
            <person name="Sun H."/>
            <person name="Tunlid A."/>
            <person name="Henrissat B."/>
            <person name="Grigoriev I.V."/>
            <person name="Hibbett D.S."/>
            <person name="Martin F."/>
            <person name="Nordberg H.P."/>
            <person name="Cantor M.N."/>
            <person name="Hua S.X."/>
        </authorList>
    </citation>
    <scope>NUCLEOTIDE SEQUENCE [LARGE SCALE GENOMIC DNA]</scope>
    <source>
        <strain evidence="1 2">UH-Slu-Lm8-n1</strain>
    </source>
</reference>
<dbReference type="EMBL" id="KN835148">
    <property type="protein sequence ID" value="KIK47337.1"/>
    <property type="molecule type" value="Genomic_DNA"/>
</dbReference>
<gene>
    <name evidence="1" type="ORF">CY34DRAFT_799502</name>
</gene>
<dbReference type="Proteomes" id="UP000054485">
    <property type="component" value="Unassembled WGS sequence"/>
</dbReference>
<evidence type="ECO:0000313" key="2">
    <source>
        <dbReference type="Proteomes" id="UP000054485"/>
    </source>
</evidence>
<keyword evidence="2" id="KW-1185">Reference proteome</keyword>
<proteinExistence type="predicted"/>
<sequence>MKHVFLAGQTWYYARASQSLGKQRRGLLRARKKGEVCQNLKRSKFEAGAVKGRQSE</sequence>
<reference evidence="2" key="2">
    <citation type="submission" date="2015-01" db="EMBL/GenBank/DDBJ databases">
        <title>Evolutionary Origins and Diversification of the Mycorrhizal Mutualists.</title>
        <authorList>
            <consortium name="DOE Joint Genome Institute"/>
            <consortium name="Mycorrhizal Genomics Consortium"/>
            <person name="Kohler A."/>
            <person name="Kuo A."/>
            <person name="Nagy L.G."/>
            <person name="Floudas D."/>
            <person name="Copeland A."/>
            <person name="Barry K.W."/>
            <person name="Cichocki N."/>
            <person name="Veneault-Fourrey C."/>
            <person name="LaButti K."/>
            <person name="Lindquist E.A."/>
            <person name="Lipzen A."/>
            <person name="Lundell T."/>
            <person name="Morin E."/>
            <person name="Murat C."/>
            <person name="Riley R."/>
            <person name="Ohm R."/>
            <person name="Sun H."/>
            <person name="Tunlid A."/>
            <person name="Henrissat B."/>
            <person name="Grigoriev I.V."/>
            <person name="Hibbett D.S."/>
            <person name="Martin F."/>
        </authorList>
    </citation>
    <scope>NUCLEOTIDE SEQUENCE [LARGE SCALE GENOMIC DNA]</scope>
    <source>
        <strain evidence="2">UH-Slu-Lm8-n1</strain>
    </source>
</reference>
<evidence type="ECO:0000313" key="1">
    <source>
        <dbReference type="EMBL" id="KIK47337.1"/>
    </source>
</evidence>
<dbReference type="HOGENOM" id="CLU_3015750_0_0_1"/>